<protein>
    <recommendedName>
        <fullName evidence="5">NYN domain-containing protein</fullName>
    </recommendedName>
</protein>
<evidence type="ECO:0000313" key="4">
    <source>
        <dbReference type="Proteomes" id="UP000751190"/>
    </source>
</evidence>
<organism evidence="3 4">
    <name type="scientific">Diacronema lutheri</name>
    <name type="common">Unicellular marine alga</name>
    <name type="synonym">Monochrysis lutheri</name>
    <dbReference type="NCBI Taxonomy" id="2081491"/>
    <lineage>
        <taxon>Eukaryota</taxon>
        <taxon>Haptista</taxon>
        <taxon>Haptophyta</taxon>
        <taxon>Pavlovophyceae</taxon>
        <taxon>Pavlovales</taxon>
        <taxon>Pavlovaceae</taxon>
        <taxon>Diacronema</taxon>
    </lineage>
</organism>
<accession>A0A8J5XHB0</accession>
<reference evidence="3" key="1">
    <citation type="submission" date="2021-05" db="EMBL/GenBank/DDBJ databases">
        <title>The genome of the haptophyte Pavlova lutheri (Diacronema luteri, Pavlovales) - a model for lipid biosynthesis in eukaryotic algae.</title>
        <authorList>
            <person name="Hulatt C.J."/>
            <person name="Posewitz M.C."/>
        </authorList>
    </citation>
    <scope>NUCLEOTIDE SEQUENCE</scope>
    <source>
        <strain evidence="3">NIVA-4/92</strain>
    </source>
</reference>
<feature type="region of interest" description="Disordered" evidence="1">
    <location>
        <begin position="199"/>
        <end position="238"/>
    </location>
</feature>
<sequence length="646" mass="67235">MDSCADQQRERPRWRALALLAMLSAHASAVSSARVAECTTVRPPVSIRRVAPPSRRLRAESEALTQADVVIIDGDNVRGKLAFRWSTRDLAERTAAWARELELTGRVLLFFDHGDAADALWTSDGLAVAFAGQRASADDQIVAAVRFLSQEHAAVVTVATADTELRLRCAKAALCRRHLQTVSPIALIAALQESGLRSEARGQAGADGPEPLADGDSGARAAPPEDAQPSSAPPPLPLVRAAADAPAAAAGLATVALGTAEQRRARQILFELAAVRKQLRRGCARNKGAKLTRRRSELELALWRLQRAGTGGQDTLAQRLAQHEPAAPGLAAKRAPPHAARTELTSDRTLNAEAFRRQLRAAGASPAPPHGVRSAPSLAHYLARHFTQQEAPATLAPPPALAAAGSHAAAAEPSAGGARANAAPLRSGARLLAVDVGLREGGFAVLDAFTGAVLACGGLRGSPLLCAPVVAQLRAAVTDGGGDLCRLVLEGNAHMCAPWREALLAPADGDATAADGDAAGGGVADGGAHVGVQGPVDAVSVSAQSWRATMLTRRELRGRLPAKDAARQIARQLLVRSGLREAASARLDTNAAEAICVGHWACAFLWKPAELPSAAVAAADDAEGAARVEWPWVLVERTVAGEVILK</sequence>
<comment type="caution">
    <text evidence="3">The sequence shown here is derived from an EMBL/GenBank/DDBJ whole genome shotgun (WGS) entry which is preliminary data.</text>
</comment>
<keyword evidence="2" id="KW-0732">Signal</keyword>
<keyword evidence="4" id="KW-1185">Reference proteome</keyword>
<dbReference type="OMA" id="ERATHWA"/>
<proteinExistence type="predicted"/>
<evidence type="ECO:0000256" key="2">
    <source>
        <dbReference type="SAM" id="SignalP"/>
    </source>
</evidence>
<feature type="signal peptide" evidence="2">
    <location>
        <begin position="1"/>
        <end position="32"/>
    </location>
</feature>
<evidence type="ECO:0000256" key="1">
    <source>
        <dbReference type="SAM" id="MobiDB-lite"/>
    </source>
</evidence>
<dbReference type="EMBL" id="JAGTXO010000014">
    <property type="protein sequence ID" value="KAG8463977.1"/>
    <property type="molecule type" value="Genomic_DNA"/>
</dbReference>
<dbReference type="Proteomes" id="UP000751190">
    <property type="component" value="Unassembled WGS sequence"/>
</dbReference>
<evidence type="ECO:0000313" key="3">
    <source>
        <dbReference type="EMBL" id="KAG8463977.1"/>
    </source>
</evidence>
<gene>
    <name evidence="3" type="ORF">KFE25_000145</name>
</gene>
<feature type="region of interest" description="Disordered" evidence="1">
    <location>
        <begin position="327"/>
        <end position="350"/>
    </location>
</feature>
<dbReference type="OrthoDB" id="207306at2759"/>
<dbReference type="AlphaFoldDB" id="A0A8J5XHB0"/>
<name>A0A8J5XHB0_DIALT</name>
<feature type="chain" id="PRO_5035224990" description="NYN domain-containing protein" evidence="2">
    <location>
        <begin position="33"/>
        <end position="646"/>
    </location>
</feature>
<evidence type="ECO:0008006" key="5">
    <source>
        <dbReference type="Google" id="ProtNLM"/>
    </source>
</evidence>